<dbReference type="Proteomes" id="UP000238479">
    <property type="component" value="Chromosome 4"/>
</dbReference>
<comment type="similarity">
    <text evidence="4">Belongs to the mannose-6-phosphate isomerase type 1 family.</text>
</comment>
<evidence type="ECO:0000256" key="4">
    <source>
        <dbReference type="ARBA" id="ARBA00010772"/>
    </source>
</evidence>
<name>A0A2P6QSH7_ROSCH</name>
<dbReference type="UniPathway" id="UPA00126">
    <property type="reaction ID" value="UER00423"/>
</dbReference>
<evidence type="ECO:0000259" key="10">
    <source>
        <dbReference type="Pfam" id="PF20511"/>
    </source>
</evidence>
<keyword evidence="7" id="KW-0862">Zinc</keyword>
<evidence type="ECO:0000256" key="6">
    <source>
        <dbReference type="ARBA" id="ARBA00022723"/>
    </source>
</evidence>
<evidence type="ECO:0000256" key="8">
    <source>
        <dbReference type="ARBA" id="ARBA00023235"/>
    </source>
</evidence>
<dbReference type="Pfam" id="PF20512">
    <property type="entry name" value="PMI_typeI_hel"/>
    <property type="match status" value="1"/>
</dbReference>
<keyword evidence="8 12" id="KW-0413">Isomerase</keyword>
<evidence type="ECO:0000256" key="3">
    <source>
        <dbReference type="ARBA" id="ARBA00004666"/>
    </source>
</evidence>
<dbReference type="NCBIfam" id="TIGR00218">
    <property type="entry name" value="manA"/>
    <property type="match status" value="1"/>
</dbReference>
<dbReference type="GO" id="GO:0005829">
    <property type="term" value="C:cytosol"/>
    <property type="evidence" value="ECO:0007669"/>
    <property type="project" value="TreeGrafter"/>
</dbReference>
<dbReference type="PANTHER" id="PTHR10309">
    <property type="entry name" value="MANNOSE-6-PHOSPHATE ISOMERASE"/>
    <property type="match status" value="1"/>
</dbReference>
<protein>
    <recommendedName>
        <fullName evidence="5">mannose-6-phosphate isomerase</fullName>
        <ecNumber evidence="5">5.3.1.8</ecNumber>
    </recommendedName>
</protein>
<evidence type="ECO:0000256" key="1">
    <source>
        <dbReference type="ARBA" id="ARBA00000757"/>
    </source>
</evidence>
<feature type="region of interest" description="Disordered" evidence="9">
    <location>
        <begin position="67"/>
        <end position="88"/>
    </location>
</feature>
<dbReference type="InterPro" id="IPR046457">
    <property type="entry name" value="PMI_typeI_cat"/>
</dbReference>
<proteinExistence type="inferred from homology"/>
<evidence type="ECO:0000313" key="13">
    <source>
        <dbReference type="Proteomes" id="UP000238479"/>
    </source>
</evidence>
<dbReference type="PRINTS" id="PR00714">
    <property type="entry name" value="MAN6PISMRASE"/>
</dbReference>
<dbReference type="Gramene" id="PRQ37142">
    <property type="protein sequence ID" value="PRQ37142"/>
    <property type="gene ID" value="RchiOBHm_Chr4g0399291"/>
</dbReference>
<dbReference type="OMA" id="MEMQQPK"/>
<keyword evidence="6" id="KW-0479">Metal-binding</keyword>
<keyword evidence="13" id="KW-1185">Reference proteome</keyword>
<reference evidence="12 13" key="1">
    <citation type="journal article" date="2018" name="Nat. Genet.">
        <title>The Rosa genome provides new insights in the design of modern roses.</title>
        <authorList>
            <person name="Bendahmane M."/>
        </authorList>
    </citation>
    <scope>NUCLEOTIDE SEQUENCE [LARGE SCALE GENOMIC DNA]</scope>
    <source>
        <strain evidence="13">cv. Old Blush</strain>
    </source>
</reference>
<dbReference type="InterPro" id="IPR011051">
    <property type="entry name" value="RmlC_Cupin_sf"/>
</dbReference>
<organism evidence="12 13">
    <name type="scientific">Rosa chinensis</name>
    <name type="common">China rose</name>
    <dbReference type="NCBI Taxonomy" id="74649"/>
    <lineage>
        <taxon>Eukaryota</taxon>
        <taxon>Viridiplantae</taxon>
        <taxon>Streptophyta</taxon>
        <taxon>Embryophyta</taxon>
        <taxon>Tracheophyta</taxon>
        <taxon>Spermatophyta</taxon>
        <taxon>Magnoliopsida</taxon>
        <taxon>eudicotyledons</taxon>
        <taxon>Gunneridae</taxon>
        <taxon>Pentapetalae</taxon>
        <taxon>rosids</taxon>
        <taxon>fabids</taxon>
        <taxon>Rosales</taxon>
        <taxon>Rosaceae</taxon>
        <taxon>Rosoideae</taxon>
        <taxon>Rosoideae incertae sedis</taxon>
        <taxon>Rosa</taxon>
    </lineage>
</organism>
<dbReference type="InterPro" id="IPR016305">
    <property type="entry name" value="Mannose-6-P_Isomerase"/>
</dbReference>
<sequence length="247" mass="27933">MEMQQPKQRQRRVQRLRCSVMNYDWGKKGRDSVVGRLCASNSHSEIDLEKPYAEMWMGTHDSGPSFLIDQDLNNNNNSTTTGSSPSLRDWVSNNPNDMLGHKVVQKWGSSDLPFLFKVQSVAKALSIQAHPDKELAKALHKSMPDIYKDDNYKPEMALALTHFQALCGFITLEELKKVIGNVPEIVELVGSEVENQLLRTTKEDGEDKVKSVIRLIFAQLMSTNKEIITTVTTKLKSRLQTESQVTI</sequence>
<evidence type="ECO:0000256" key="2">
    <source>
        <dbReference type="ARBA" id="ARBA00001947"/>
    </source>
</evidence>
<gene>
    <name evidence="12" type="ORF">RchiOBHm_Chr4g0399291</name>
</gene>
<comment type="caution">
    <text evidence="12">The sequence shown here is derived from an EMBL/GenBank/DDBJ whole genome shotgun (WGS) entry which is preliminary data.</text>
</comment>
<dbReference type="Gene3D" id="2.60.120.10">
    <property type="entry name" value="Jelly Rolls"/>
    <property type="match status" value="1"/>
</dbReference>
<dbReference type="GO" id="GO:0008270">
    <property type="term" value="F:zinc ion binding"/>
    <property type="evidence" value="ECO:0007669"/>
    <property type="project" value="InterPro"/>
</dbReference>
<comment type="catalytic activity">
    <reaction evidence="1">
        <text>D-mannose 6-phosphate = D-fructose 6-phosphate</text>
        <dbReference type="Rhea" id="RHEA:12356"/>
        <dbReference type="ChEBI" id="CHEBI:58735"/>
        <dbReference type="ChEBI" id="CHEBI:61527"/>
        <dbReference type="EC" id="5.3.1.8"/>
    </reaction>
</comment>
<dbReference type="GO" id="GO:0005975">
    <property type="term" value="P:carbohydrate metabolic process"/>
    <property type="evidence" value="ECO:0007669"/>
    <property type="project" value="InterPro"/>
</dbReference>
<dbReference type="AlphaFoldDB" id="A0A2P6QSH7"/>
<feature type="domain" description="Phosphomannose isomerase type I catalytic" evidence="10">
    <location>
        <begin position="13"/>
        <end position="169"/>
    </location>
</feature>
<evidence type="ECO:0000256" key="5">
    <source>
        <dbReference type="ARBA" id="ARBA00011956"/>
    </source>
</evidence>
<evidence type="ECO:0000256" key="7">
    <source>
        <dbReference type="ARBA" id="ARBA00022833"/>
    </source>
</evidence>
<dbReference type="EMBL" id="PDCK01000042">
    <property type="protein sequence ID" value="PRQ37142.1"/>
    <property type="molecule type" value="Genomic_DNA"/>
</dbReference>
<evidence type="ECO:0000259" key="11">
    <source>
        <dbReference type="Pfam" id="PF20512"/>
    </source>
</evidence>
<comment type="pathway">
    <text evidence="3">Nucleotide-sugar biosynthesis; GDP-alpha-D-mannose biosynthesis; alpha-D-mannose 1-phosphate from D-fructose 6-phosphate: step 1/2.</text>
</comment>
<evidence type="ECO:0000256" key="9">
    <source>
        <dbReference type="SAM" id="MobiDB-lite"/>
    </source>
</evidence>
<dbReference type="Pfam" id="PF20511">
    <property type="entry name" value="PMI_typeI_cat"/>
    <property type="match status" value="1"/>
</dbReference>
<dbReference type="EC" id="5.3.1.8" evidence="5"/>
<feature type="domain" description="Phosphomannose isomerase type I helical insertion" evidence="11">
    <location>
        <begin position="188"/>
        <end position="244"/>
    </location>
</feature>
<comment type="cofactor">
    <cofactor evidence="2">
        <name>Zn(2+)</name>
        <dbReference type="ChEBI" id="CHEBI:29105"/>
    </cofactor>
</comment>
<dbReference type="GO" id="GO:0004476">
    <property type="term" value="F:mannose-6-phosphate isomerase activity"/>
    <property type="evidence" value="ECO:0007669"/>
    <property type="project" value="UniProtKB-EC"/>
</dbReference>
<dbReference type="GO" id="GO:0009298">
    <property type="term" value="P:GDP-mannose biosynthetic process"/>
    <property type="evidence" value="ECO:0007669"/>
    <property type="project" value="UniProtKB-UniPathway"/>
</dbReference>
<evidence type="ECO:0000313" key="12">
    <source>
        <dbReference type="EMBL" id="PRQ37142.1"/>
    </source>
</evidence>
<dbReference type="InterPro" id="IPR001250">
    <property type="entry name" value="Man6P_Isoase-1"/>
</dbReference>
<dbReference type="STRING" id="74649.A0A2P6QSH7"/>
<accession>A0A2P6QSH7</accession>
<dbReference type="InterPro" id="IPR046458">
    <property type="entry name" value="PMI_typeI_hel"/>
</dbReference>
<feature type="compositionally biased region" description="Low complexity" evidence="9">
    <location>
        <begin position="73"/>
        <end position="84"/>
    </location>
</feature>
<dbReference type="InterPro" id="IPR014710">
    <property type="entry name" value="RmlC-like_jellyroll"/>
</dbReference>
<dbReference type="SUPFAM" id="SSF51182">
    <property type="entry name" value="RmlC-like cupins"/>
    <property type="match status" value="1"/>
</dbReference>
<dbReference type="PANTHER" id="PTHR10309:SF0">
    <property type="entry name" value="MANNOSE-6-PHOSPHATE ISOMERASE"/>
    <property type="match status" value="1"/>
</dbReference>